<dbReference type="PANTHER" id="PTHR41294">
    <property type="entry name" value="CADMIUM-INDUCED PROTEIN CADI"/>
    <property type="match status" value="1"/>
</dbReference>
<organism evidence="2 3">
    <name type="scientific">Planobispora takensis</name>
    <dbReference type="NCBI Taxonomy" id="1367882"/>
    <lineage>
        <taxon>Bacteria</taxon>
        <taxon>Bacillati</taxon>
        <taxon>Actinomycetota</taxon>
        <taxon>Actinomycetes</taxon>
        <taxon>Streptosporangiales</taxon>
        <taxon>Streptosporangiaceae</taxon>
        <taxon>Planobispora</taxon>
    </lineage>
</organism>
<sequence length="159" mass="16737">MSRLQLALRVPDLTQAVEFYTKLLATAPAKLHEGYANFAVAQPPLKLILLQGDPAEATAMDHLGVEVETGHEVIEAADRLTAAGLTVAHEESTSCCYAVQDKIWTEGPGQEPWEVYVVKEAADKLTHDNGVCCAAAPDGVTGKTTLASVGATDACNTCG</sequence>
<dbReference type="InterPro" id="IPR029068">
    <property type="entry name" value="Glyas_Bleomycin-R_OHBP_Dase"/>
</dbReference>
<gene>
    <name evidence="2" type="ORF">Pta02_15720</name>
</gene>
<dbReference type="GO" id="GO:0046686">
    <property type="term" value="P:response to cadmium ion"/>
    <property type="evidence" value="ECO:0007669"/>
    <property type="project" value="TreeGrafter"/>
</dbReference>
<evidence type="ECO:0000259" key="1">
    <source>
        <dbReference type="PROSITE" id="PS51819"/>
    </source>
</evidence>
<dbReference type="InterPro" id="IPR052393">
    <property type="entry name" value="Cadmium-induced_rsp"/>
</dbReference>
<proteinExistence type="predicted"/>
<dbReference type="Proteomes" id="UP000634476">
    <property type="component" value="Unassembled WGS sequence"/>
</dbReference>
<dbReference type="NCBIfam" id="NF041414">
    <property type="entry name" value="ArsI_CadI_VOC"/>
    <property type="match status" value="1"/>
</dbReference>
<name>A0A8J3SS12_9ACTN</name>
<protein>
    <submittedName>
        <fullName evidence="2">Glyoxalase</fullName>
    </submittedName>
</protein>
<dbReference type="EMBL" id="BOOK01000010">
    <property type="protein sequence ID" value="GIH99563.1"/>
    <property type="molecule type" value="Genomic_DNA"/>
</dbReference>
<evidence type="ECO:0000313" key="3">
    <source>
        <dbReference type="Proteomes" id="UP000634476"/>
    </source>
</evidence>
<dbReference type="PANTHER" id="PTHR41294:SF1">
    <property type="entry name" value="CADMIUM-INDUCED PROTEIN CADI"/>
    <property type="match status" value="1"/>
</dbReference>
<dbReference type="InterPro" id="IPR004360">
    <property type="entry name" value="Glyas_Fos-R_dOase_dom"/>
</dbReference>
<keyword evidence="3" id="KW-1185">Reference proteome</keyword>
<dbReference type="InterPro" id="IPR049789">
    <property type="entry name" value="ArsI/CadI-like"/>
</dbReference>
<feature type="domain" description="VOC" evidence="1">
    <location>
        <begin position="2"/>
        <end position="118"/>
    </location>
</feature>
<dbReference type="Gene3D" id="3.10.180.10">
    <property type="entry name" value="2,3-Dihydroxybiphenyl 1,2-Dioxygenase, domain 1"/>
    <property type="match status" value="1"/>
</dbReference>
<dbReference type="RefSeq" id="WP_203874020.1">
    <property type="nucleotide sequence ID" value="NZ_BOOK01000010.1"/>
</dbReference>
<dbReference type="InterPro" id="IPR037523">
    <property type="entry name" value="VOC_core"/>
</dbReference>
<dbReference type="Pfam" id="PF00903">
    <property type="entry name" value="Glyoxalase"/>
    <property type="match status" value="1"/>
</dbReference>
<dbReference type="SUPFAM" id="SSF54593">
    <property type="entry name" value="Glyoxalase/Bleomycin resistance protein/Dihydroxybiphenyl dioxygenase"/>
    <property type="match status" value="1"/>
</dbReference>
<reference evidence="2" key="1">
    <citation type="submission" date="2021-01" db="EMBL/GenBank/DDBJ databases">
        <title>Whole genome shotgun sequence of Planobispora takensis NBRC 109077.</title>
        <authorList>
            <person name="Komaki H."/>
            <person name="Tamura T."/>
        </authorList>
    </citation>
    <scope>NUCLEOTIDE SEQUENCE</scope>
    <source>
        <strain evidence="2">NBRC 109077</strain>
    </source>
</reference>
<accession>A0A8J3SS12</accession>
<dbReference type="AlphaFoldDB" id="A0A8J3SS12"/>
<comment type="caution">
    <text evidence="2">The sequence shown here is derived from an EMBL/GenBank/DDBJ whole genome shotgun (WGS) entry which is preliminary data.</text>
</comment>
<evidence type="ECO:0000313" key="2">
    <source>
        <dbReference type="EMBL" id="GIH99563.1"/>
    </source>
</evidence>
<dbReference type="PROSITE" id="PS51819">
    <property type="entry name" value="VOC"/>
    <property type="match status" value="1"/>
</dbReference>